<comment type="caution">
    <text evidence="3">The sequence shown here is derived from an EMBL/GenBank/DDBJ whole genome shotgun (WGS) entry which is preliminary data.</text>
</comment>
<protein>
    <recommendedName>
        <fullName evidence="5">DeoR faimly transcriptional regulator</fullName>
    </recommendedName>
</protein>
<dbReference type="STRING" id="1317122.ATO12_16405"/>
<proteinExistence type="predicted"/>
<name>A0A023BUQ0_9FLAO</name>
<dbReference type="eggNOG" id="COG2378">
    <property type="taxonomic scope" value="Bacteria"/>
</dbReference>
<accession>A0A023BUQ0</accession>
<dbReference type="OrthoDB" id="9815009at2"/>
<dbReference type="PROSITE" id="PS52050">
    <property type="entry name" value="WYL"/>
    <property type="match status" value="1"/>
</dbReference>
<gene>
    <name evidence="3" type="ORF">ATO12_16405</name>
</gene>
<dbReference type="EMBL" id="AQRA01000005">
    <property type="protein sequence ID" value="EZH73518.1"/>
    <property type="molecule type" value="Genomic_DNA"/>
</dbReference>
<dbReference type="Pfam" id="PF08279">
    <property type="entry name" value="HTH_11"/>
    <property type="match status" value="1"/>
</dbReference>
<dbReference type="InterPro" id="IPR036388">
    <property type="entry name" value="WH-like_DNA-bd_sf"/>
</dbReference>
<dbReference type="PANTHER" id="PTHR34580:SF1">
    <property type="entry name" value="PROTEIN PAFC"/>
    <property type="match status" value="1"/>
</dbReference>
<dbReference type="InterPro" id="IPR026881">
    <property type="entry name" value="WYL_dom"/>
</dbReference>
<dbReference type="AlphaFoldDB" id="A0A023BUQ0"/>
<sequence length="225" mass="26466">MNRVDRLMSMLWTLQSKKFVSAEVFAEKYGLSLRTVYRDIKALNEVGIPVYFEPGKGYCIMKGYFLPPLLFTIEEANSLLLLQTLAYKFADKSITKNSDTALEKIKAVLKYQDWEKLEKFSSKVEVYLPSDSNNENHYLSAIQNAIVDKNILNIHYTDNNNNQTQRAIEPIGIIFYNNQWHLIAWCSLREEYRDFIVSKIDRLVRTSEVFKKEHSYTIQEYMKIF</sequence>
<feature type="domain" description="WYL" evidence="2">
    <location>
        <begin position="138"/>
        <end position="203"/>
    </location>
</feature>
<dbReference type="Pfam" id="PF13280">
    <property type="entry name" value="WYL"/>
    <property type="match status" value="1"/>
</dbReference>
<keyword evidence="4" id="KW-1185">Reference proteome</keyword>
<dbReference type="RefSeq" id="WP_034242219.1">
    <property type="nucleotide sequence ID" value="NZ_AQRA01000005.1"/>
</dbReference>
<evidence type="ECO:0000259" key="1">
    <source>
        <dbReference type="Pfam" id="PF08279"/>
    </source>
</evidence>
<evidence type="ECO:0000313" key="3">
    <source>
        <dbReference type="EMBL" id="EZH73518.1"/>
    </source>
</evidence>
<organism evidence="3 4">
    <name type="scientific">Aquimarina atlantica</name>
    <dbReference type="NCBI Taxonomy" id="1317122"/>
    <lineage>
        <taxon>Bacteria</taxon>
        <taxon>Pseudomonadati</taxon>
        <taxon>Bacteroidota</taxon>
        <taxon>Flavobacteriia</taxon>
        <taxon>Flavobacteriales</taxon>
        <taxon>Flavobacteriaceae</taxon>
        <taxon>Aquimarina</taxon>
    </lineage>
</organism>
<dbReference type="Proteomes" id="UP000023541">
    <property type="component" value="Unassembled WGS sequence"/>
</dbReference>
<feature type="domain" description="Helix-turn-helix type 11" evidence="1">
    <location>
        <begin position="6"/>
        <end position="58"/>
    </location>
</feature>
<dbReference type="PANTHER" id="PTHR34580">
    <property type="match status" value="1"/>
</dbReference>
<dbReference type="InterPro" id="IPR051534">
    <property type="entry name" value="CBASS_pafABC_assoc_protein"/>
</dbReference>
<evidence type="ECO:0008006" key="5">
    <source>
        <dbReference type="Google" id="ProtNLM"/>
    </source>
</evidence>
<evidence type="ECO:0000259" key="2">
    <source>
        <dbReference type="Pfam" id="PF13280"/>
    </source>
</evidence>
<dbReference type="InterPro" id="IPR013196">
    <property type="entry name" value="HTH_11"/>
</dbReference>
<dbReference type="Gene3D" id="1.10.10.10">
    <property type="entry name" value="Winged helix-like DNA-binding domain superfamily/Winged helix DNA-binding domain"/>
    <property type="match status" value="1"/>
</dbReference>
<reference evidence="3 4" key="1">
    <citation type="submission" date="2014-04" db="EMBL/GenBank/DDBJ databases">
        <title>Aquimarina sp. 22II-S11-z7 Genome Sequencing.</title>
        <authorList>
            <person name="Lai Q."/>
        </authorList>
    </citation>
    <scope>NUCLEOTIDE SEQUENCE [LARGE SCALE GENOMIC DNA]</scope>
    <source>
        <strain evidence="3 4">22II-S11-z7</strain>
    </source>
</reference>
<dbReference type="InterPro" id="IPR036390">
    <property type="entry name" value="WH_DNA-bd_sf"/>
</dbReference>
<dbReference type="SUPFAM" id="SSF46785">
    <property type="entry name" value="Winged helix' DNA-binding domain"/>
    <property type="match status" value="1"/>
</dbReference>
<evidence type="ECO:0000313" key="4">
    <source>
        <dbReference type="Proteomes" id="UP000023541"/>
    </source>
</evidence>